<proteinExistence type="predicted"/>
<evidence type="ECO:0000313" key="1">
    <source>
        <dbReference type="EMBL" id="ANF87151.1"/>
    </source>
</evidence>
<reference evidence="1 2" key="1">
    <citation type="submission" date="2016-05" db="EMBL/GenBank/DDBJ databases">
        <title>Complete genome sequence of Pseudomonas antarctica PAMC 27494.</title>
        <authorList>
            <person name="Lee J."/>
        </authorList>
    </citation>
    <scope>NUCLEOTIDE SEQUENCE [LARGE SCALE GENOMIC DNA]</scope>
    <source>
        <strain evidence="1 2">PAMC 27494</strain>
    </source>
</reference>
<dbReference type="STRING" id="219572.A7J50_3778"/>
<dbReference type="KEGG" id="panr:A7J50_3778"/>
<protein>
    <submittedName>
        <fullName evidence="1">Uncharacterized protein</fullName>
    </submittedName>
</protein>
<accession>A0A172Z446</accession>
<dbReference type="PATRIC" id="fig|219572.3.peg.3887"/>
<gene>
    <name evidence="1" type="ORF">A7J50_3778</name>
</gene>
<dbReference type="AlphaFoldDB" id="A0A172Z446"/>
<name>A0A172Z446_9PSED</name>
<dbReference type="EMBL" id="CP015600">
    <property type="protein sequence ID" value="ANF87151.1"/>
    <property type="molecule type" value="Genomic_DNA"/>
</dbReference>
<dbReference type="RefSeq" id="WP_064453176.1">
    <property type="nucleotide sequence ID" value="NZ_CP015600.1"/>
</dbReference>
<dbReference type="Proteomes" id="UP000077829">
    <property type="component" value="Chromosome"/>
</dbReference>
<evidence type="ECO:0000313" key="2">
    <source>
        <dbReference type="Proteomes" id="UP000077829"/>
    </source>
</evidence>
<sequence length="62" mass="6825">MTASIHDIADQRPHLMVVASDGAHVVPHALMQSVIDGDKPASILTEPVVQRIIEEWLKQVTE</sequence>
<organism evidence="1 2">
    <name type="scientific">Pseudomonas antarctica</name>
    <dbReference type="NCBI Taxonomy" id="219572"/>
    <lineage>
        <taxon>Bacteria</taxon>
        <taxon>Pseudomonadati</taxon>
        <taxon>Pseudomonadota</taxon>
        <taxon>Gammaproteobacteria</taxon>
        <taxon>Pseudomonadales</taxon>
        <taxon>Pseudomonadaceae</taxon>
        <taxon>Pseudomonas</taxon>
    </lineage>
</organism>